<dbReference type="PIRSF" id="PIRSF037250">
    <property type="entry name" value="CcmM"/>
    <property type="match status" value="1"/>
</dbReference>
<evidence type="ECO:0000259" key="11">
    <source>
        <dbReference type="SMART" id="SM00961"/>
    </source>
</evidence>
<keyword evidence="8" id="KW-0479">Metal-binding</keyword>
<dbReference type="SUPFAM" id="SSF55239">
    <property type="entry name" value="RuBisCO, small subunit"/>
    <property type="match status" value="4"/>
</dbReference>
<feature type="region of interest" description="Disordered" evidence="10">
    <location>
        <begin position="546"/>
        <end position="589"/>
    </location>
</feature>
<dbReference type="PANTHER" id="PTHR43360">
    <property type="entry name" value="CARBON DIOXIDE CONCENTRATING MECHANISM PROTEIN CCMM"/>
    <property type="match status" value="1"/>
</dbReference>
<dbReference type="Gene3D" id="2.160.10.10">
    <property type="entry name" value="Hexapeptide repeat proteins"/>
    <property type="match status" value="1"/>
</dbReference>
<keyword evidence="1" id="KW-0677">Repeat</keyword>
<dbReference type="SUPFAM" id="SSF51161">
    <property type="entry name" value="Trimeric LpxA-like enzymes"/>
    <property type="match status" value="1"/>
</dbReference>
<dbReference type="Pfam" id="PF00101">
    <property type="entry name" value="RuBisCO_small"/>
    <property type="match status" value="4"/>
</dbReference>
<dbReference type="InterPro" id="IPR011004">
    <property type="entry name" value="Trimer_LpxA-like_sf"/>
</dbReference>
<evidence type="ECO:0000256" key="2">
    <source>
        <dbReference type="ARBA" id="ARBA00023587"/>
    </source>
</evidence>
<organism evidence="12 13">
    <name type="scientific">Leptolyngbya cf. ectocarpi LEGE 11479</name>
    <dbReference type="NCBI Taxonomy" id="1828722"/>
    <lineage>
        <taxon>Bacteria</taxon>
        <taxon>Bacillati</taxon>
        <taxon>Cyanobacteriota</taxon>
        <taxon>Cyanophyceae</taxon>
        <taxon>Leptolyngbyales</taxon>
        <taxon>Leptolyngbyaceae</taxon>
        <taxon>Leptolyngbya group</taxon>
        <taxon>Leptolyngbya</taxon>
    </lineage>
</organism>
<evidence type="ECO:0000256" key="9">
    <source>
        <dbReference type="PIRSR" id="PIRSR037250-53"/>
    </source>
</evidence>
<feature type="domain" description="Ribulose bisphosphate carboxylase small subunit" evidence="11">
    <location>
        <begin position="235"/>
        <end position="326"/>
    </location>
</feature>
<dbReference type="InterPro" id="IPR017156">
    <property type="entry name" value="CcmM"/>
</dbReference>
<proteinExistence type="predicted"/>
<evidence type="ECO:0000256" key="8">
    <source>
        <dbReference type="PIRSR" id="PIRSR037250-51"/>
    </source>
</evidence>
<feature type="disulfide bond" evidence="9">
    <location>
        <begin position="393"/>
        <end position="411"/>
    </location>
</feature>
<name>A0A928ZS74_LEPEC</name>
<evidence type="ECO:0000256" key="1">
    <source>
        <dbReference type="ARBA" id="ARBA00022737"/>
    </source>
</evidence>
<keyword evidence="4" id="KW-1282">Carboxysome</keyword>
<keyword evidence="13" id="KW-1185">Reference proteome</keyword>
<keyword evidence="9" id="KW-1015">Disulfide bond</keyword>
<feature type="region of interest" description="Disordered" evidence="10">
    <location>
        <begin position="323"/>
        <end position="357"/>
    </location>
</feature>
<feature type="binding site" description="in other chain" evidence="8">
    <location>
        <position position="74"/>
    </location>
    <ligand>
        <name>Zn(2+)</name>
        <dbReference type="ChEBI" id="CHEBI:29105"/>
        <note>ligand shared between two neighboring subunits</note>
    </ligand>
</feature>
<keyword evidence="8" id="KW-0862">Zinc</keyword>
<dbReference type="Proteomes" id="UP000615026">
    <property type="component" value="Unassembled WGS sequence"/>
</dbReference>
<dbReference type="CDD" id="cd00307">
    <property type="entry name" value="RuBisCO_small_like"/>
    <property type="match status" value="3"/>
</dbReference>
<dbReference type="GO" id="GO:0046872">
    <property type="term" value="F:metal ion binding"/>
    <property type="evidence" value="ECO:0007669"/>
    <property type="project" value="UniProtKB-KW"/>
</dbReference>
<feature type="binding site" evidence="8">
    <location>
        <position position="101"/>
    </location>
    <ligand>
        <name>Zn(2+)</name>
        <dbReference type="ChEBI" id="CHEBI:29105"/>
        <note>ligand shared between two neighboring subunits</note>
    </ligand>
</feature>
<comment type="subcellular location">
    <subcellularLocation>
        <location evidence="2">Carboxysome</location>
    </subcellularLocation>
</comment>
<feature type="compositionally biased region" description="Low complexity" evidence="10">
    <location>
        <begin position="333"/>
        <end position="351"/>
    </location>
</feature>
<evidence type="ECO:0000313" key="12">
    <source>
        <dbReference type="EMBL" id="MBE9065742.1"/>
    </source>
</evidence>
<feature type="active site" description="Proton donor/acceptor" evidence="7">
    <location>
        <position position="55"/>
    </location>
</feature>
<evidence type="ECO:0000256" key="7">
    <source>
        <dbReference type="PIRSR" id="PIRSR037250-50"/>
    </source>
</evidence>
<evidence type="ECO:0000313" key="13">
    <source>
        <dbReference type="Proteomes" id="UP000615026"/>
    </source>
</evidence>
<feature type="domain" description="Ribulose bisphosphate carboxylase small subunit" evidence="11">
    <location>
        <begin position="583"/>
        <end position="675"/>
    </location>
</feature>
<dbReference type="InterPro" id="IPR052265">
    <property type="entry name" value="Gamma-CA"/>
</dbReference>
<feature type="domain" description="Ribulose bisphosphate carboxylase small subunit" evidence="11">
    <location>
        <begin position="348"/>
        <end position="441"/>
    </location>
</feature>
<evidence type="ECO:0000256" key="4">
    <source>
        <dbReference type="ARBA" id="ARBA00023669"/>
    </source>
</evidence>
<feature type="disulfide bond" evidence="9">
    <location>
        <begin position="278"/>
        <end position="296"/>
    </location>
</feature>
<comment type="caution">
    <text evidence="12">The sequence shown here is derived from an EMBL/GenBank/DDBJ whole genome shotgun (WGS) entry which is preliminary data.</text>
</comment>
<gene>
    <name evidence="12" type="ORF">IQ260_03650</name>
</gene>
<dbReference type="AlphaFoldDB" id="A0A928ZS74"/>
<dbReference type="Gene3D" id="3.30.190.10">
    <property type="entry name" value="Ribulose bisphosphate carboxylase, small subunit"/>
    <property type="match status" value="4"/>
</dbReference>
<dbReference type="PANTHER" id="PTHR43360:SF1">
    <property type="entry name" value="CARBOXYSOME ASSEMBLY PROTEIN CCMM"/>
    <property type="match status" value="1"/>
</dbReference>
<evidence type="ECO:0000256" key="6">
    <source>
        <dbReference type="ARBA" id="ARBA00030397"/>
    </source>
</evidence>
<evidence type="ECO:0000256" key="5">
    <source>
        <dbReference type="ARBA" id="ARBA00024446"/>
    </source>
</evidence>
<evidence type="ECO:0000256" key="10">
    <source>
        <dbReference type="SAM" id="MobiDB-lite"/>
    </source>
</evidence>
<keyword evidence="5" id="KW-1283">Bacterial microcompartment</keyword>
<feature type="compositionally biased region" description="Low complexity" evidence="10">
    <location>
        <begin position="449"/>
        <end position="466"/>
    </location>
</feature>
<protein>
    <recommendedName>
        <fullName evidence="3">Carboxysome assembly protein CcmM</fullName>
    </recommendedName>
    <alternativeName>
        <fullName evidence="6">Carbon dioxide concentrating mechanism protein CcmM</fullName>
    </alternativeName>
</protein>
<accession>A0A928ZS74</accession>
<feature type="region of interest" description="Disordered" evidence="10">
    <location>
        <begin position="444"/>
        <end position="473"/>
    </location>
</feature>
<reference evidence="12" key="1">
    <citation type="submission" date="2020-10" db="EMBL/GenBank/DDBJ databases">
        <authorList>
            <person name="Castelo-Branco R."/>
            <person name="Eusebio N."/>
            <person name="Adriana R."/>
            <person name="Vieira A."/>
            <person name="Brugerolle De Fraissinette N."/>
            <person name="Rezende De Castro R."/>
            <person name="Schneider M.P."/>
            <person name="Vasconcelos V."/>
            <person name="Leao P.N."/>
        </authorList>
    </citation>
    <scope>NUCLEOTIDE SEQUENCE</scope>
    <source>
        <strain evidence="12">LEGE 11479</strain>
    </source>
</reference>
<feature type="compositionally biased region" description="Low complexity" evidence="10">
    <location>
        <begin position="576"/>
        <end position="589"/>
    </location>
</feature>
<sequence length="675" mass="71614">MVKPAMATSPTQYQSMAKPLIEPTAFVHSFSQVVGGVYVGAEVSIAPGTSIRADEGLPFYISSHCDIQDGVVIHGLGQGCVLGDNGNSYAVWLSPNVTLTHKALIHGPAYLGEGSFVGFRSTIFNSRLGAGVIVMMHALVQDVEVPAGRCVPSGAVITTQAQADALPRVTEADLALVRDIVEPHIQERSRERLSQVGGSPQALKYPDGAVNAVPIQSARHPASGPHTPYTTDNVGIDTMQALAPEIVQQVRQFLAQGYKVGSEYADKRRYRSGVWQSCPVVQSNRDRDVLSSLERCMAEHQGSYVRIFGIDPVGKRRVGMMTVQRPDGKPVEASSNRSAAAASPQAAASAGNSGGTASGDIAGQVRAWLRQGYKIGTEHADRRRYRSGVWQTCSPIQSAHESEVMSALQGCLAEHAGEYVRMFGIDPVAKRRIAPITIQRGDGKPVELQASAGGASSSSASQNGAAPSTSSELVPQIRSILRQGQRIGIEFADKRRYRSGIWQTAPAISATSESAAVSAVQQVLADHANDYVRIFSVDPRVKQRGRAVTVQKPGQAAVSTSGGNSQPASYGGGGNTSANSSANTNGSSATVSADLAQQVTQLVNQGYRVSTEYADKRRYSSGAWQTGNPISGNRPSEVIAALKAQLAEHAGHYVRLVGVDPRAKCRVLETTIQRP</sequence>
<feature type="binding site" description="in other chain" evidence="8">
    <location>
        <position position="106"/>
    </location>
    <ligand>
        <name>Zn(2+)</name>
        <dbReference type="ChEBI" id="CHEBI:29105"/>
        <note>ligand shared between two neighboring subunits</note>
    </ligand>
</feature>
<evidence type="ECO:0000256" key="3">
    <source>
        <dbReference type="ARBA" id="ARBA00023636"/>
    </source>
</evidence>
<feature type="compositionally biased region" description="Polar residues" evidence="10">
    <location>
        <begin position="557"/>
        <end position="567"/>
    </location>
</feature>
<dbReference type="SMART" id="SM00961">
    <property type="entry name" value="RuBisCO_small"/>
    <property type="match status" value="4"/>
</dbReference>
<dbReference type="GO" id="GO:0031470">
    <property type="term" value="C:carboxysome"/>
    <property type="evidence" value="ECO:0007669"/>
    <property type="project" value="UniProtKB-SubCell"/>
</dbReference>
<feature type="domain" description="Ribulose bisphosphate carboxylase small subunit" evidence="11">
    <location>
        <begin position="461"/>
        <end position="553"/>
    </location>
</feature>
<dbReference type="InterPro" id="IPR000894">
    <property type="entry name" value="RuBisCO_ssu_dom"/>
</dbReference>
<dbReference type="EMBL" id="JADEXP010000017">
    <property type="protein sequence ID" value="MBE9065742.1"/>
    <property type="molecule type" value="Genomic_DNA"/>
</dbReference>
<dbReference type="InterPro" id="IPR036385">
    <property type="entry name" value="RuBisCO_ssu_sf"/>
</dbReference>
<dbReference type="GO" id="GO:0043886">
    <property type="term" value="F:structural constituent of carboxysome shell"/>
    <property type="evidence" value="ECO:0007669"/>
    <property type="project" value="InterPro"/>
</dbReference>